<accession>A0A1E7FVP5</accession>
<dbReference type="Proteomes" id="UP000095751">
    <property type="component" value="Unassembled WGS sequence"/>
</dbReference>
<evidence type="ECO:0000313" key="1">
    <source>
        <dbReference type="EMBL" id="OEU22185.1"/>
    </source>
</evidence>
<dbReference type="InParanoid" id="A0A1E7FVP5"/>
<dbReference type="AlphaFoldDB" id="A0A1E7FVP5"/>
<name>A0A1E7FVP5_9STRA</name>
<evidence type="ECO:0000313" key="2">
    <source>
        <dbReference type="Proteomes" id="UP000095751"/>
    </source>
</evidence>
<sequence length="417" mass="48299">MVKARTDEQRKLAENSMQSYMYYPLYNGWLGKTIPIFETTTEAICWQLSRLMKDGVTHSQHHKKELRWVRACGRIDRKHYKAHEQYRITFNAKAEKDYFSGTKFYTIGSNSKSIETKIVMMNEEPFVDCCGSFKLHPDYQTSSGSIFRTKCIRNTNTDDISNIQTNLNYIPQVIHPNSFGMISICSKSLLQNLKLHKDYSINELCTIMKRICDNDKNNKNRIYVSLCCGTTATELNSNEICLCLDMDRRSLFSASINLHQRNKKTIFMSYYDYSNNNLTDLFQQLKETTKKRISVLYQHPSPSPATLNKFSQSCSRVAASLLAGHVAEICMVYDHKSTGTCWNEGTITKAFFNDIGNEDDKALIKSTKMALICSSDSDIVHHPYFGTTNRYGWAKMKKGEEHRIFFKTNLKRKRKRR</sequence>
<protein>
    <submittedName>
        <fullName evidence="1">Uncharacterized protein</fullName>
    </submittedName>
</protein>
<proteinExistence type="predicted"/>
<dbReference type="KEGG" id="fcy:FRACYDRAFT_232339"/>
<reference evidence="1 2" key="1">
    <citation type="submission" date="2016-09" db="EMBL/GenBank/DDBJ databases">
        <title>Extensive genetic diversity and differential bi-allelic expression allows diatom success in the polar Southern Ocean.</title>
        <authorList>
            <consortium name="DOE Joint Genome Institute"/>
            <person name="Mock T."/>
            <person name="Otillar R.P."/>
            <person name="Strauss J."/>
            <person name="Dupont C."/>
            <person name="Frickenhaus S."/>
            <person name="Maumus F."/>
            <person name="Mcmullan M."/>
            <person name="Sanges R."/>
            <person name="Schmutz J."/>
            <person name="Toseland A."/>
            <person name="Valas R."/>
            <person name="Veluchamy A."/>
            <person name="Ward B.J."/>
            <person name="Allen A."/>
            <person name="Barry K."/>
            <person name="Falciatore A."/>
            <person name="Ferrante M."/>
            <person name="Fortunato A.E."/>
            <person name="Gloeckner G."/>
            <person name="Gruber A."/>
            <person name="Hipkin R."/>
            <person name="Janech M."/>
            <person name="Kroth P."/>
            <person name="Leese F."/>
            <person name="Lindquist E."/>
            <person name="Lyon B.R."/>
            <person name="Martin J."/>
            <person name="Mayer C."/>
            <person name="Parker M."/>
            <person name="Quesneville H."/>
            <person name="Raymond J."/>
            <person name="Uhlig C."/>
            <person name="Valentin K.U."/>
            <person name="Worden A.Z."/>
            <person name="Armbrust E.V."/>
            <person name="Bowler C."/>
            <person name="Green B."/>
            <person name="Moulton V."/>
            <person name="Van Oosterhout C."/>
            <person name="Grigoriev I."/>
        </authorList>
    </citation>
    <scope>NUCLEOTIDE SEQUENCE [LARGE SCALE GENOMIC DNA]</scope>
    <source>
        <strain evidence="1 2">CCMP1102</strain>
    </source>
</reference>
<dbReference type="EMBL" id="KV784353">
    <property type="protein sequence ID" value="OEU22185.1"/>
    <property type="molecule type" value="Genomic_DNA"/>
</dbReference>
<gene>
    <name evidence="1" type="ORF">FRACYDRAFT_232339</name>
</gene>
<keyword evidence="2" id="KW-1185">Reference proteome</keyword>
<organism evidence="1 2">
    <name type="scientific">Fragilariopsis cylindrus CCMP1102</name>
    <dbReference type="NCBI Taxonomy" id="635003"/>
    <lineage>
        <taxon>Eukaryota</taxon>
        <taxon>Sar</taxon>
        <taxon>Stramenopiles</taxon>
        <taxon>Ochrophyta</taxon>
        <taxon>Bacillariophyta</taxon>
        <taxon>Bacillariophyceae</taxon>
        <taxon>Bacillariophycidae</taxon>
        <taxon>Bacillariales</taxon>
        <taxon>Bacillariaceae</taxon>
        <taxon>Fragilariopsis</taxon>
    </lineage>
</organism>